<name>A0ABV3BWT6_9ACTN</name>
<comment type="caution">
    <text evidence="2">The sequence shown here is derived from an EMBL/GenBank/DDBJ whole genome shotgun (WGS) entry which is preliminary data.</text>
</comment>
<dbReference type="Proteomes" id="UP001551176">
    <property type="component" value="Unassembled WGS sequence"/>
</dbReference>
<sequence>MCLCTSRAGPAGLPHPGWRSGVGSTWAWRKSSASGPPEEDCVEIAWTGRTVLIRDSARPRGAIVVVSPEAWVVFLSSVSRAQARDVTAARP</sequence>
<gene>
    <name evidence="2" type="ORF">ABZ921_30005</name>
</gene>
<dbReference type="RefSeq" id="WP_359354639.1">
    <property type="nucleotide sequence ID" value="NZ_JBEYXV010000017.1"/>
</dbReference>
<evidence type="ECO:0000259" key="1">
    <source>
        <dbReference type="Pfam" id="PF04149"/>
    </source>
</evidence>
<proteinExistence type="predicted"/>
<protein>
    <submittedName>
        <fullName evidence="2">DUF397 domain-containing protein</fullName>
    </submittedName>
</protein>
<reference evidence="2 3" key="1">
    <citation type="submission" date="2024-06" db="EMBL/GenBank/DDBJ databases">
        <title>The Natural Products Discovery Center: Release of the First 8490 Sequenced Strains for Exploring Actinobacteria Biosynthetic Diversity.</title>
        <authorList>
            <person name="Kalkreuter E."/>
            <person name="Kautsar S.A."/>
            <person name="Yang D."/>
            <person name="Bader C.D."/>
            <person name="Teijaro C.N."/>
            <person name="Fluegel L."/>
            <person name="Davis C.M."/>
            <person name="Simpson J.R."/>
            <person name="Lauterbach L."/>
            <person name="Steele A.D."/>
            <person name="Gui C."/>
            <person name="Meng S."/>
            <person name="Li G."/>
            <person name="Viehrig K."/>
            <person name="Ye F."/>
            <person name="Su P."/>
            <person name="Kiefer A.F."/>
            <person name="Nichols A."/>
            <person name="Cepeda A.J."/>
            <person name="Yan W."/>
            <person name="Fan B."/>
            <person name="Jiang Y."/>
            <person name="Adhikari A."/>
            <person name="Zheng C.-J."/>
            <person name="Schuster L."/>
            <person name="Cowan T.M."/>
            <person name="Smanski M.J."/>
            <person name="Chevrette M.G."/>
            <person name="De Carvalho L.P.S."/>
            <person name="Shen B."/>
        </authorList>
    </citation>
    <scope>NUCLEOTIDE SEQUENCE [LARGE SCALE GENOMIC DNA]</scope>
    <source>
        <strain evidence="2 3">NPDC046838</strain>
    </source>
</reference>
<keyword evidence="3" id="KW-1185">Reference proteome</keyword>
<organism evidence="2 3">
    <name type="scientific">Streptomyces atriruber</name>
    <dbReference type="NCBI Taxonomy" id="545121"/>
    <lineage>
        <taxon>Bacteria</taxon>
        <taxon>Bacillati</taxon>
        <taxon>Actinomycetota</taxon>
        <taxon>Actinomycetes</taxon>
        <taxon>Kitasatosporales</taxon>
        <taxon>Streptomycetaceae</taxon>
        <taxon>Streptomyces</taxon>
    </lineage>
</organism>
<dbReference type="EMBL" id="JBEYXV010000017">
    <property type="protein sequence ID" value="MEU6824885.1"/>
    <property type="molecule type" value="Genomic_DNA"/>
</dbReference>
<evidence type="ECO:0000313" key="3">
    <source>
        <dbReference type="Proteomes" id="UP001551176"/>
    </source>
</evidence>
<dbReference type="Pfam" id="PF04149">
    <property type="entry name" value="DUF397"/>
    <property type="match status" value="1"/>
</dbReference>
<accession>A0ABV3BWT6</accession>
<evidence type="ECO:0000313" key="2">
    <source>
        <dbReference type="EMBL" id="MEU6824885.1"/>
    </source>
</evidence>
<dbReference type="InterPro" id="IPR007278">
    <property type="entry name" value="DUF397"/>
</dbReference>
<feature type="domain" description="DUF397" evidence="1">
    <location>
        <begin position="27"/>
        <end position="78"/>
    </location>
</feature>